<dbReference type="GO" id="GO:0006351">
    <property type="term" value="P:DNA-templated transcription"/>
    <property type="evidence" value="ECO:0007669"/>
    <property type="project" value="InterPro"/>
</dbReference>
<organism evidence="4 5">
    <name type="scientific">Cryobacterium psychrotolerans</name>
    <dbReference type="NCBI Taxonomy" id="386301"/>
    <lineage>
        <taxon>Bacteria</taxon>
        <taxon>Bacillati</taxon>
        <taxon>Actinomycetota</taxon>
        <taxon>Actinomycetes</taxon>
        <taxon>Micrococcales</taxon>
        <taxon>Microbacteriaceae</taxon>
        <taxon>Cryobacterium</taxon>
    </lineage>
</organism>
<dbReference type="InterPro" id="IPR013225">
    <property type="entry name" value="PaaX_C"/>
</dbReference>
<dbReference type="InterPro" id="IPR048846">
    <property type="entry name" value="PaaX-like_central"/>
</dbReference>
<dbReference type="RefSeq" id="WP_092322609.1">
    <property type="nucleotide sequence ID" value="NZ_FNFU01000005.1"/>
</dbReference>
<dbReference type="InterPro" id="IPR036388">
    <property type="entry name" value="WH-like_DNA-bd_sf"/>
</dbReference>
<dbReference type="STRING" id="386301.SAMN05216282_10599"/>
<evidence type="ECO:0000313" key="5">
    <source>
        <dbReference type="Proteomes" id="UP000198701"/>
    </source>
</evidence>
<dbReference type="PANTHER" id="PTHR30319">
    <property type="entry name" value="PHENYLACETIC ACID REGULATOR-RELATED TRANSCRIPTIONAL REPRESSOR"/>
    <property type="match status" value="1"/>
</dbReference>
<dbReference type="Pfam" id="PF07848">
    <property type="entry name" value="PaaX"/>
    <property type="match status" value="1"/>
</dbReference>
<proteinExistence type="predicted"/>
<feature type="domain" description="Transcriptional repressor PaaX-like N-terminal" evidence="1">
    <location>
        <begin position="18"/>
        <end position="83"/>
    </location>
</feature>
<dbReference type="InterPro" id="IPR012906">
    <property type="entry name" value="PaaX-like_N"/>
</dbReference>
<keyword evidence="5" id="KW-1185">Reference proteome</keyword>
<evidence type="ECO:0000259" key="3">
    <source>
        <dbReference type="Pfam" id="PF20803"/>
    </source>
</evidence>
<dbReference type="Proteomes" id="UP000198701">
    <property type="component" value="Unassembled WGS sequence"/>
</dbReference>
<dbReference type="PIRSF" id="PIRSF020623">
    <property type="entry name" value="PaaX"/>
    <property type="match status" value="1"/>
</dbReference>
<dbReference type="Pfam" id="PF08223">
    <property type="entry name" value="PaaX_C"/>
    <property type="match status" value="1"/>
</dbReference>
<dbReference type="Gene3D" id="1.20.58.1460">
    <property type="match status" value="1"/>
</dbReference>
<dbReference type="EMBL" id="FNFU01000005">
    <property type="protein sequence ID" value="SDK35879.1"/>
    <property type="molecule type" value="Genomic_DNA"/>
</dbReference>
<evidence type="ECO:0000259" key="1">
    <source>
        <dbReference type="Pfam" id="PF07848"/>
    </source>
</evidence>
<dbReference type="PANTHER" id="PTHR30319:SF1">
    <property type="entry name" value="TRANSCRIPTIONAL REPRESSOR PAAX"/>
    <property type="match status" value="1"/>
</dbReference>
<sequence>MRSSDTGGAEATVSPRHQQLIVTIYGLYAREEGVSLPVAALVRLMGDLGVEAAGVRSSVSRLKRRGVLESRRNDGVATYAISAGSVQMFAEGDTRIFAPVRATIEDKWLLAVFSIPESIRAKRHVLRSELTRLGYGSVTPGVWIAPAKSWKQTRVQLRRLGLEQYVDFFSADHLGAGELYTKVAAWWDLDALDRMYADFVERYDGLLSRWQTRLAQSAAAGTDNTANAANMKDAFTDYVPMFTEWRRLPYLDPGLPLEYLPADWNGVSAEALFGSLHSLLGPLAHGYVAGTIHQK</sequence>
<dbReference type="Gene3D" id="1.10.10.10">
    <property type="entry name" value="Winged helix-like DNA-binding domain superfamily/Winged helix DNA-binding domain"/>
    <property type="match status" value="1"/>
</dbReference>
<protein>
    <submittedName>
        <fullName evidence="4">Transcriptional regulator, PaaX family</fullName>
    </submittedName>
</protein>
<dbReference type="AlphaFoldDB" id="A0A1G9B8T5"/>
<accession>A0A1G9B8T5</accession>
<gene>
    <name evidence="4" type="ORF">SAMN05216282_10599</name>
</gene>
<evidence type="ECO:0000259" key="2">
    <source>
        <dbReference type="Pfam" id="PF08223"/>
    </source>
</evidence>
<feature type="domain" description="Transcriptional repressor PaaX-like C-terminal" evidence="2">
    <location>
        <begin position="187"/>
        <end position="289"/>
    </location>
</feature>
<evidence type="ECO:0000313" key="4">
    <source>
        <dbReference type="EMBL" id="SDK35879.1"/>
    </source>
</evidence>
<dbReference type="Pfam" id="PF20803">
    <property type="entry name" value="PaaX_M"/>
    <property type="match status" value="1"/>
</dbReference>
<feature type="domain" description="Transcriptional repressor PaaX-like central Cas2-like" evidence="3">
    <location>
        <begin position="103"/>
        <end position="178"/>
    </location>
</feature>
<dbReference type="Gene3D" id="3.30.70.2650">
    <property type="match status" value="1"/>
</dbReference>
<reference evidence="4 5" key="1">
    <citation type="submission" date="2016-10" db="EMBL/GenBank/DDBJ databases">
        <authorList>
            <person name="de Groot N.N."/>
        </authorList>
    </citation>
    <scope>NUCLEOTIDE SEQUENCE [LARGE SCALE GENOMIC DNA]</scope>
    <source>
        <strain evidence="4 5">CGMCC 1.5382</strain>
    </source>
</reference>
<name>A0A1G9B8T5_9MICO</name>
<dbReference type="OrthoDB" id="2270427at2"/>
<dbReference type="InterPro" id="IPR011965">
    <property type="entry name" value="PaaX_trns_reg"/>
</dbReference>